<evidence type="ECO:0000256" key="4">
    <source>
        <dbReference type="PROSITE-ProRule" id="PRU00473"/>
    </source>
</evidence>
<gene>
    <name evidence="7" type="ORF">SAMN05192548_101323</name>
</gene>
<dbReference type="InterPro" id="IPR036737">
    <property type="entry name" value="OmpA-like_sf"/>
</dbReference>
<dbReference type="Pfam" id="PF00691">
    <property type="entry name" value="OmpA"/>
    <property type="match status" value="1"/>
</dbReference>
<evidence type="ECO:0000256" key="5">
    <source>
        <dbReference type="SAM" id="SignalP"/>
    </source>
</evidence>
<feature type="chain" id="PRO_5009920093" evidence="5">
    <location>
        <begin position="21"/>
        <end position="230"/>
    </location>
</feature>
<dbReference type="Proteomes" id="UP000184395">
    <property type="component" value="Unassembled WGS sequence"/>
</dbReference>
<proteinExistence type="predicted"/>
<dbReference type="AlphaFoldDB" id="A0A1M6PK43"/>
<organism evidence="7 8">
    <name type="scientific">Paraburkholderia terricola</name>
    <dbReference type="NCBI Taxonomy" id="169427"/>
    <lineage>
        <taxon>Bacteria</taxon>
        <taxon>Pseudomonadati</taxon>
        <taxon>Pseudomonadota</taxon>
        <taxon>Betaproteobacteria</taxon>
        <taxon>Burkholderiales</taxon>
        <taxon>Burkholderiaceae</taxon>
        <taxon>Paraburkholderia</taxon>
    </lineage>
</organism>
<accession>A0A1M6PK43</accession>
<keyword evidence="3" id="KW-0998">Cell outer membrane</keyword>
<protein>
    <submittedName>
        <fullName evidence="7">Outer membrane protein OmpA</fullName>
    </submittedName>
</protein>
<feature type="domain" description="OmpA-like" evidence="6">
    <location>
        <begin position="116"/>
        <end position="230"/>
    </location>
</feature>
<dbReference type="OrthoDB" id="9782229at2"/>
<dbReference type="PANTHER" id="PTHR30329">
    <property type="entry name" value="STATOR ELEMENT OF FLAGELLAR MOTOR COMPLEX"/>
    <property type="match status" value="1"/>
</dbReference>
<evidence type="ECO:0000313" key="7">
    <source>
        <dbReference type="EMBL" id="SHK08352.1"/>
    </source>
</evidence>
<feature type="signal peptide" evidence="5">
    <location>
        <begin position="1"/>
        <end position="20"/>
    </location>
</feature>
<dbReference type="SUPFAM" id="SSF103088">
    <property type="entry name" value="OmpA-like"/>
    <property type="match status" value="1"/>
</dbReference>
<dbReference type="PRINTS" id="PR01021">
    <property type="entry name" value="OMPADOMAIN"/>
</dbReference>
<evidence type="ECO:0000256" key="3">
    <source>
        <dbReference type="ARBA" id="ARBA00023237"/>
    </source>
</evidence>
<dbReference type="InterPro" id="IPR050330">
    <property type="entry name" value="Bact_OuterMem_StrucFunc"/>
</dbReference>
<evidence type="ECO:0000259" key="6">
    <source>
        <dbReference type="PROSITE" id="PS51123"/>
    </source>
</evidence>
<dbReference type="GO" id="GO:0009279">
    <property type="term" value="C:cell outer membrane"/>
    <property type="evidence" value="ECO:0007669"/>
    <property type="project" value="UniProtKB-SubCell"/>
</dbReference>
<evidence type="ECO:0000256" key="1">
    <source>
        <dbReference type="ARBA" id="ARBA00004442"/>
    </source>
</evidence>
<evidence type="ECO:0000313" key="8">
    <source>
        <dbReference type="Proteomes" id="UP000184395"/>
    </source>
</evidence>
<dbReference type="PANTHER" id="PTHR30329:SF21">
    <property type="entry name" value="LIPOPROTEIN YIAD-RELATED"/>
    <property type="match status" value="1"/>
</dbReference>
<dbReference type="PROSITE" id="PS51257">
    <property type="entry name" value="PROKAR_LIPOPROTEIN"/>
    <property type="match status" value="1"/>
</dbReference>
<dbReference type="InterPro" id="IPR006664">
    <property type="entry name" value="OMP_bac"/>
</dbReference>
<dbReference type="RefSeq" id="WP_073429175.1">
    <property type="nucleotide sequence ID" value="NZ_CADFGY010000051.1"/>
</dbReference>
<dbReference type="PROSITE" id="PS51123">
    <property type="entry name" value="OMPA_2"/>
    <property type="match status" value="1"/>
</dbReference>
<evidence type="ECO:0000256" key="2">
    <source>
        <dbReference type="ARBA" id="ARBA00023136"/>
    </source>
</evidence>
<dbReference type="CDD" id="cd07185">
    <property type="entry name" value="OmpA_C-like"/>
    <property type="match status" value="1"/>
</dbReference>
<dbReference type="STRING" id="169427.SAMN05192548_101323"/>
<keyword evidence="2 4" id="KW-0472">Membrane</keyword>
<sequence length="230" mass="23805">MLRKILAVLAIAAVLAGCSAATGPTFSAYSVSLPNNEKAFRVECYGLFEGQGTCYSKAREICGNTPVRPVQEIAPLAGSGGQRDVRVLTFQCAAAPAPQPAPAPVAVAPAPQAPPPAPRKLSLSGDANFEVDKATLTAAARTRLDALIAAAQGMTFNTVAVSGFTDSTASAAHNQALSERRAQTVAQYLQEHGLKARQFVAKGYGKADPVASNATASGRAQNRRVEIALD</sequence>
<dbReference type="InterPro" id="IPR006665">
    <property type="entry name" value="OmpA-like"/>
</dbReference>
<dbReference type="EMBL" id="FRAB01000013">
    <property type="protein sequence ID" value="SHK08352.1"/>
    <property type="molecule type" value="Genomic_DNA"/>
</dbReference>
<reference evidence="7 8" key="1">
    <citation type="submission" date="2016-11" db="EMBL/GenBank/DDBJ databases">
        <authorList>
            <person name="Jaros S."/>
            <person name="Januszkiewicz K."/>
            <person name="Wedrychowicz H."/>
        </authorList>
    </citation>
    <scope>NUCLEOTIDE SEQUENCE [LARGE SCALE GENOMIC DNA]</scope>
    <source>
        <strain evidence="7 8">LMG 20594</strain>
    </source>
</reference>
<dbReference type="Gene3D" id="3.30.1330.60">
    <property type="entry name" value="OmpA-like domain"/>
    <property type="match status" value="1"/>
</dbReference>
<keyword evidence="5" id="KW-0732">Signal</keyword>
<dbReference type="PRINTS" id="PR01023">
    <property type="entry name" value="NAFLGMOTY"/>
</dbReference>
<name>A0A1M6PK43_9BURK</name>
<comment type="subcellular location">
    <subcellularLocation>
        <location evidence="1">Cell outer membrane</location>
    </subcellularLocation>
</comment>